<keyword evidence="3" id="KW-1185">Reference proteome</keyword>
<gene>
    <name evidence="2" type="ORF">QE152_g7995</name>
</gene>
<reference evidence="2 3" key="1">
    <citation type="journal article" date="2024" name="BMC Genomics">
        <title>De novo assembly and annotation of Popillia japonica's genome with initial clues to its potential as an invasive pest.</title>
        <authorList>
            <person name="Cucini C."/>
            <person name="Boschi S."/>
            <person name="Funari R."/>
            <person name="Cardaioli E."/>
            <person name="Iannotti N."/>
            <person name="Marturano G."/>
            <person name="Paoli F."/>
            <person name="Bruttini M."/>
            <person name="Carapelli A."/>
            <person name="Frati F."/>
            <person name="Nardi F."/>
        </authorList>
    </citation>
    <scope>NUCLEOTIDE SEQUENCE [LARGE SCALE GENOMIC DNA]</scope>
    <source>
        <strain evidence="2">DMR45628</strain>
    </source>
</reference>
<accession>A0AAW1M655</accession>
<comment type="caution">
    <text evidence="2">The sequence shown here is derived from an EMBL/GenBank/DDBJ whole genome shotgun (WGS) entry which is preliminary data.</text>
</comment>
<feature type="compositionally biased region" description="Polar residues" evidence="1">
    <location>
        <begin position="30"/>
        <end position="43"/>
    </location>
</feature>
<name>A0AAW1M655_POPJA</name>
<feature type="region of interest" description="Disordered" evidence="1">
    <location>
        <begin position="81"/>
        <end position="108"/>
    </location>
</feature>
<dbReference type="Proteomes" id="UP001458880">
    <property type="component" value="Unassembled WGS sequence"/>
</dbReference>
<evidence type="ECO:0000313" key="3">
    <source>
        <dbReference type="Proteomes" id="UP001458880"/>
    </source>
</evidence>
<dbReference type="EMBL" id="JASPKY010000061">
    <property type="protein sequence ID" value="KAK9744187.1"/>
    <property type="molecule type" value="Genomic_DNA"/>
</dbReference>
<dbReference type="AlphaFoldDB" id="A0AAW1M655"/>
<feature type="region of interest" description="Disordered" evidence="1">
    <location>
        <begin position="1"/>
        <end position="44"/>
    </location>
</feature>
<proteinExistence type="predicted"/>
<protein>
    <submittedName>
        <fullName evidence="2">Uncharacterized protein</fullName>
    </submittedName>
</protein>
<evidence type="ECO:0000256" key="1">
    <source>
        <dbReference type="SAM" id="MobiDB-lite"/>
    </source>
</evidence>
<evidence type="ECO:0000313" key="2">
    <source>
        <dbReference type="EMBL" id="KAK9744187.1"/>
    </source>
</evidence>
<organism evidence="2 3">
    <name type="scientific">Popillia japonica</name>
    <name type="common">Japanese beetle</name>
    <dbReference type="NCBI Taxonomy" id="7064"/>
    <lineage>
        <taxon>Eukaryota</taxon>
        <taxon>Metazoa</taxon>
        <taxon>Ecdysozoa</taxon>
        <taxon>Arthropoda</taxon>
        <taxon>Hexapoda</taxon>
        <taxon>Insecta</taxon>
        <taxon>Pterygota</taxon>
        <taxon>Neoptera</taxon>
        <taxon>Endopterygota</taxon>
        <taxon>Coleoptera</taxon>
        <taxon>Polyphaga</taxon>
        <taxon>Scarabaeiformia</taxon>
        <taxon>Scarabaeidae</taxon>
        <taxon>Rutelinae</taxon>
        <taxon>Popillia</taxon>
    </lineage>
</organism>
<sequence>MDEITERRKIRNTSFTEENEKEAFRRSKITSRSPPQGQAFTSKNMKDILKEIRGMRLEINNKIDSNSNAIEEMKNQFKNLKAERADENKGRIKRKGDNMGEGEKGFHK</sequence>